<sequence length="148" mass="17046">MGLSAQNRLIKLLTGTGIRMKKQELNCITGSSNESTTRSEPWNLKQSNEEITEEVQVSCHCLDITTPDNVYGRRPTNKNKKVGLNEDQSQWVGVISEEAQTDRLDYELRGWEPVDGSKISEYTEDRDLIRVKRPKIYFCLTWILPNKK</sequence>
<evidence type="ECO:0000313" key="1">
    <source>
        <dbReference type="EMBL" id="CAH7690997.1"/>
    </source>
</evidence>
<organism evidence="1 2">
    <name type="scientific">Phakopsora pachyrhizi</name>
    <name type="common">Asian soybean rust disease fungus</name>
    <dbReference type="NCBI Taxonomy" id="170000"/>
    <lineage>
        <taxon>Eukaryota</taxon>
        <taxon>Fungi</taxon>
        <taxon>Dikarya</taxon>
        <taxon>Basidiomycota</taxon>
        <taxon>Pucciniomycotina</taxon>
        <taxon>Pucciniomycetes</taxon>
        <taxon>Pucciniales</taxon>
        <taxon>Phakopsoraceae</taxon>
        <taxon>Phakopsora</taxon>
    </lineage>
</organism>
<keyword evidence="2" id="KW-1185">Reference proteome</keyword>
<comment type="caution">
    <text evidence="1">The sequence shown here is derived from an EMBL/GenBank/DDBJ whole genome shotgun (WGS) entry which is preliminary data.</text>
</comment>
<protein>
    <submittedName>
        <fullName evidence="1">Uncharacterized protein</fullName>
    </submittedName>
</protein>
<dbReference type="AlphaFoldDB" id="A0AAV0BXA9"/>
<dbReference type="Proteomes" id="UP001153365">
    <property type="component" value="Unassembled WGS sequence"/>
</dbReference>
<reference evidence="1" key="1">
    <citation type="submission" date="2022-06" db="EMBL/GenBank/DDBJ databases">
        <authorList>
            <consortium name="SYNGENTA / RWTH Aachen University"/>
        </authorList>
    </citation>
    <scope>NUCLEOTIDE SEQUENCE</scope>
</reference>
<accession>A0AAV0BXA9</accession>
<evidence type="ECO:0000313" key="2">
    <source>
        <dbReference type="Proteomes" id="UP001153365"/>
    </source>
</evidence>
<proteinExistence type="predicted"/>
<dbReference type="EMBL" id="CALTRL010006486">
    <property type="protein sequence ID" value="CAH7690997.1"/>
    <property type="molecule type" value="Genomic_DNA"/>
</dbReference>
<name>A0AAV0BXA9_PHAPC</name>
<gene>
    <name evidence="1" type="ORF">PPACK8108_LOCUS26520</name>
</gene>